<evidence type="ECO:0000256" key="1">
    <source>
        <dbReference type="SAM" id="MobiDB-lite"/>
    </source>
</evidence>
<dbReference type="EMBL" id="REGN01000928">
    <property type="protein sequence ID" value="RNA38062.1"/>
    <property type="molecule type" value="Genomic_DNA"/>
</dbReference>
<proteinExistence type="predicted"/>
<dbReference type="AlphaFoldDB" id="A0A3M7SQU4"/>
<sequence>MITLKYKSLHWKLITKIEKGDCTKSSRSTKIKVNNQLKTDDSDLISNIFANNLEFIFSTDESVRELDNPVLTPSLIEDNDTDSSITGSELLESLKKSNSKAAFWLKMRKYSQNANQASDRREVPKTTFSELTNR</sequence>
<reference evidence="2 3" key="1">
    <citation type="journal article" date="2018" name="Sci. Rep.">
        <title>Genomic signatures of local adaptation to the degree of environmental predictability in rotifers.</title>
        <authorList>
            <person name="Franch-Gras L."/>
            <person name="Hahn C."/>
            <person name="Garcia-Roger E.M."/>
            <person name="Carmona M.J."/>
            <person name="Serra M."/>
            <person name="Gomez A."/>
        </authorList>
    </citation>
    <scope>NUCLEOTIDE SEQUENCE [LARGE SCALE GENOMIC DNA]</scope>
    <source>
        <strain evidence="2">HYR1</strain>
    </source>
</reference>
<keyword evidence="3" id="KW-1185">Reference proteome</keyword>
<evidence type="ECO:0000313" key="2">
    <source>
        <dbReference type="EMBL" id="RNA38062.1"/>
    </source>
</evidence>
<organism evidence="2 3">
    <name type="scientific">Brachionus plicatilis</name>
    <name type="common">Marine rotifer</name>
    <name type="synonym">Brachionus muelleri</name>
    <dbReference type="NCBI Taxonomy" id="10195"/>
    <lineage>
        <taxon>Eukaryota</taxon>
        <taxon>Metazoa</taxon>
        <taxon>Spiralia</taxon>
        <taxon>Gnathifera</taxon>
        <taxon>Rotifera</taxon>
        <taxon>Eurotatoria</taxon>
        <taxon>Monogononta</taxon>
        <taxon>Pseudotrocha</taxon>
        <taxon>Ploima</taxon>
        <taxon>Brachionidae</taxon>
        <taxon>Brachionus</taxon>
    </lineage>
</organism>
<protein>
    <submittedName>
        <fullName evidence="2">Uncharacterized protein</fullName>
    </submittedName>
</protein>
<evidence type="ECO:0000313" key="3">
    <source>
        <dbReference type="Proteomes" id="UP000276133"/>
    </source>
</evidence>
<dbReference type="Proteomes" id="UP000276133">
    <property type="component" value="Unassembled WGS sequence"/>
</dbReference>
<comment type="caution">
    <text evidence="2">The sequence shown here is derived from an EMBL/GenBank/DDBJ whole genome shotgun (WGS) entry which is preliminary data.</text>
</comment>
<name>A0A3M7SQU4_BRAPC</name>
<accession>A0A3M7SQU4</accession>
<feature type="region of interest" description="Disordered" evidence="1">
    <location>
        <begin position="114"/>
        <end position="134"/>
    </location>
</feature>
<gene>
    <name evidence="2" type="ORF">BpHYR1_051019</name>
</gene>